<evidence type="ECO:0000313" key="7">
    <source>
        <dbReference type="EMBL" id="ETO25946.1"/>
    </source>
</evidence>
<dbReference type="Pfam" id="PF09748">
    <property type="entry name" value="Med10"/>
    <property type="match status" value="1"/>
</dbReference>
<dbReference type="GO" id="GO:0003712">
    <property type="term" value="F:transcription coregulator activity"/>
    <property type="evidence" value="ECO:0007669"/>
    <property type="project" value="InterPro"/>
</dbReference>
<keyword evidence="3 6" id="KW-0805">Transcription regulation</keyword>
<dbReference type="GO" id="GO:0006357">
    <property type="term" value="P:regulation of transcription by RNA polymerase II"/>
    <property type="evidence" value="ECO:0007669"/>
    <property type="project" value="InterPro"/>
</dbReference>
<dbReference type="OrthoDB" id="337270at2759"/>
<keyword evidence="5 6" id="KW-0539">Nucleus</keyword>
<evidence type="ECO:0000256" key="4">
    <source>
        <dbReference type="ARBA" id="ARBA00023163"/>
    </source>
</evidence>
<dbReference type="EMBL" id="ASPP01008183">
    <property type="protein sequence ID" value="ETO25946.1"/>
    <property type="molecule type" value="Genomic_DNA"/>
</dbReference>
<dbReference type="InterPro" id="IPR019145">
    <property type="entry name" value="Mediator_Med10"/>
</dbReference>
<keyword evidence="4 6" id="KW-0804">Transcription</keyword>
<comment type="similarity">
    <text evidence="2 6">Belongs to the Mediator complex subunit 10 family.</text>
</comment>
<evidence type="ECO:0000256" key="2">
    <source>
        <dbReference type="ARBA" id="ARBA00005389"/>
    </source>
</evidence>
<comment type="subcellular location">
    <subcellularLocation>
        <location evidence="1 6">Nucleus</location>
    </subcellularLocation>
</comment>
<evidence type="ECO:0000256" key="6">
    <source>
        <dbReference type="RuleBase" id="RU364146"/>
    </source>
</evidence>
<evidence type="ECO:0000256" key="3">
    <source>
        <dbReference type="ARBA" id="ARBA00023015"/>
    </source>
</evidence>
<accession>X6NIZ7</accession>
<keyword evidence="8" id="KW-1185">Reference proteome</keyword>
<name>X6NIZ7_RETFI</name>
<gene>
    <name evidence="6" type="primary">MED10</name>
    <name evidence="7" type="ORF">RFI_11191</name>
</gene>
<comment type="subunit">
    <text evidence="6">Component of the Mediator complex.</text>
</comment>
<dbReference type="AlphaFoldDB" id="X6NIZ7"/>
<protein>
    <recommendedName>
        <fullName evidence="6">Mediator of RNA polymerase II transcription subunit 10</fullName>
    </recommendedName>
    <alternativeName>
        <fullName evidence="6">Mediator complex subunit 10</fullName>
    </alternativeName>
</protein>
<comment type="function">
    <text evidence="6">Component of the Mediator complex, a coactivator involved in the regulated transcription of nearly all RNA polymerase II-dependent genes. Mediator functions as a bridge to convey information from gene-specific regulatory proteins to the basal RNA polymerase II transcription machinery. Mediator is recruited to promoters by direct interactions with regulatory proteins and serves as a scaffold for the assembly of a functional preinitiation complex with RNA polymerase II and the general transcription factors.</text>
</comment>
<keyword evidence="6" id="KW-0010">Activator</keyword>
<evidence type="ECO:0000256" key="1">
    <source>
        <dbReference type="ARBA" id="ARBA00004123"/>
    </source>
</evidence>
<proteinExistence type="inferred from homology"/>
<comment type="caution">
    <text evidence="7">The sequence shown here is derived from an EMBL/GenBank/DDBJ whole genome shotgun (WGS) entry which is preliminary data.</text>
</comment>
<sequence>MQNAQNFASIPNLLESLSRKDDINAPQKKQETQATLKQLEKMLCKGIETIFKAEEIVNAPKINETQQKELENNMQSFVNTLAGMGELSHKMEEMQVPVAIAEYVDNGKNPDELTKKFYEWSEHRNNHSRARIVNATWCAQNMKMGLKLLNDFQSQKD</sequence>
<evidence type="ECO:0000313" key="8">
    <source>
        <dbReference type="Proteomes" id="UP000023152"/>
    </source>
</evidence>
<dbReference type="GO" id="GO:0016592">
    <property type="term" value="C:mediator complex"/>
    <property type="evidence" value="ECO:0007669"/>
    <property type="project" value="InterPro"/>
</dbReference>
<organism evidence="7 8">
    <name type="scientific">Reticulomyxa filosa</name>
    <dbReference type="NCBI Taxonomy" id="46433"/>
    <lineage>
        <taxon>Eukaryota</taxon>
        <taxon>Sar</taxon>
        <taxon>Rhizaria</taxon>
        <taxon>Retaria</taxon>
        <taxon>Foraminifera</taxon>
        <taxon>Monothalamids</taxon>
        <taxon>Reticulomyxidae</taxon>
        <taxon>Reticulomyxa</taxon>
    </lineage>
</organism>
<dbReference type="Proteomes" id="UP000023152">
    <property type="component" value="Unassembled WGS sequence"/>
</dbReference>
<evidence type="ECO:0000256" key="5">
    <source>
        <dbReference type="ARBA" id="ARBA00023242"/>
    </source>
</evidence>
<reference evidence="7 8" key="1">
    <citation type="journal article" date="2013" name="Curr. Biol.">
        <title>The Genome of the Foraminiferan Reticulomyxa filosa.</title>
        <authorList>
            <person name="Glockner G."/>
            <person name="Hulsmann N."/>
            <person name="Schleicher M."/>
            <person name="Noegel A.A."/>
            <person name="Eichinger L."/>
            <person name="Gallinger C."/>
            <person name="Pawlowski J."/>
            <person name="Sierra R."/>
            <person name="Euteneuer U."/>
            <person name="Pillet L."/>
            <person name="Moustafa A."/>
            <person name="Platzer M."/>
            <person name="Groth M."/>
            <person name="Szafranski K."/>
            <person name="Schliwa M."/>
        </authorList>
    </citation>
    <scope>NUCLEOTIDE SEQUENCE [LARGE SCALE GENOMIC DNA]</scope>
</reference>